<comment type="caution">
    <text evidence="1">The sequence shown here is derived from an EMBL/GenBank/DDBJ whole genome shotgun (WGS) entry which is preliminary data.</text>
</comment>
<proteinExistence type="predicted"/>
<reference evidence="1" key="1">
    <citation type="journal article" date="2022" name="bioRxiv">
        <title>Sequencing and chromosome-scale assembly of the giantPleurodeles waltlgenome.</title>
        <authorList>
            <person name="Brown T."/>
            <person name="Elewa A."/>
            <person name="Iarovenko S."/>
            <person name="Subramanian E."/>
            <person name="Araus A.J."/>
            <person name="Petzold A."/>
            <person name="Susuki M."/>
            <person name="Suzuki K.-i.T."/>
            <person name="Hayashi T."/>
            <person name="Toyoda A."/>
            <person name="Oliveira C."/>
            <person name="Osipova E."/>
            <person name="Leigh N.D."/>
            <person name="Simon A."/>
            <person name="Yun M.H."/>
        </authorList>
    </citation>
    <scope>NUCLEOTIDE SEQUENCE</scope>
    <source>
        <strain evidence="1">20211129_DDA</strain>
        <tissue evidence="1">Liver</tissue>
    </source>
</reference>
<protein>
    <submittedName>
        <fullName evidence="1">Uncharacterized protein</fullName>
    </submittedName>
</protein>
<evidence type="ECO:0000313" key="2">
    <source>
        <dbReference type="Proteomes" id="UP001066276"/>
    </source>
</evidence>
<dbReference type="Proteomes" id="UP001066276">
    <property type="component" value="Chromosome 5"/>
</dbReference>
<evidence type="ECO:0000313" key="1">
    <source>
        <dbReference type="EMBL" id="KAJ1158241.1"/>
    </source>
</evidence>
<organism evidence="1 2">
    <name type="scientific">Pleurodeles waltl</name>
    <name type="common">Iberian ribbed newt</name>
    <dbReference type="NCBI Taxonomy" id="8319"/>
    <lineage>
        <taxon>Eukaryota</taxon>
        <taxon>Metazoa</taxon>
        <taxon>Chordata</taxon>
        <taxon>Craniata</taxon>
        <taxon>Vertebrata</taxon>
        <taxon>Euteleostomi</taxon>
        <taxon>Amphibia</taxon>
        <taxon>Batrachia</taxon>
        <taxon>Caudata</taxon>
        <taxon>Salamandroidea</taxon>
        <taxon>Salamandridae</taxon>
        <taxon>Pleurodelinae</taxon>
        <taxon>Pleurodeles</taxon>
    </lineage>
</organism>
<gene>
    <name evidence="1" type="ORF">NDU88_010934</name>
</gene>
<dbReference type="AlphaFoldDB" id="A0AAV7RZM2"/>
<accession>A0AAV7RZM2</accession>
<name>A0AAV7RZM2_PLEWA</name>
<sequence>MPLLYHGEAQDELEHCSHGGGNLKPQKMCRHMKTILDRHFTQFEHVLQAILDIKIALESKTDLVSLVVGLLRVDDLKLVEQVDNAESALTGMHSTVQYLQTQVKEKKAANVSLQHTYL</sequence>
<dbReference type="EMBL" id="JANPWB010000009">
    <property type="protein sequence ID" value="KAJ1158241.1"/>
    <property type="molecule type" value="Genomic_DNA"/>
</dbReference>
<keyword evidence="2" id="KW-1185">Reference proteome</keyword>